<dbReference type="Pfam" id="PF01363">
    <property type="entry name" value="FYVE"/>
    <property type="match status" value="1"/>
</dbReference>
<dbReference type="EMBL" id="JAHDVG010000487">
    <property type="protein sequence ID" value="KAH1166791.1"/>
    <property type="molecule type" value="Genomic_DNA"/>
</dbReference>
<dbReference type="PANTHER" id="PTHR46465">
    <property type="entry name" value="LATERAL SIGNALING TARGET PROTEIN 2 HOMOLOG"/>
    <property type="match status" value="1"/>
</dbReference>
<feature type="compositionally biased region" description="Gly residues" evidence="9">
    <location>
        <begin position="1"/>
        <end position="13"/>
    </location>
</feature>
<evidence type="ECO:0000256" key="8">
    <source>
        <dbReference type="PROSITE-ProRule" id="PRU00091"/>
    </source>
</evidence>
<feature type="compositionally biased region" description="Low complexity" evidence="9">
    <location>
        <begin position="14"/>
        <end position="33"/>
    </location>
</feature>
<accession>A0A9D3WRR7</accession>
<evidence type="ECO:0000256" key="4">
    <source>
        <dbReference type="ARBA" id="ARBA00022723"/>
    </source>
</evidence>
<evidence type="ECO:0000256" key="5">
    <source>
        <dbReference type="ARBA" id="ARBA00022771"/>
    </source>
</evidence>
<feature type="domain" description="FYVE-type" evidence="10">
    <location>
        <begin position="680"/>
        <end position="740"/>
    </location>
</feature>
<dbReference type="GO" id="GO:0046856">
    <property type="term" value="P:phosphatidylinositol dephosphorylation"/>
    <property type="evidence" value="ECO:0007669"/>
    <property type="project" value="UniProtKB-ARBA"/>
</dbReference>
<dbReference type="GO" id="GO:0031901">
    <property type="term" value="C:early endosome membrane"/>
    <property type="evidence" value="ECO:0007669"/>
    <property type="project" value="TreeGrafter"/>
</dbReference>
<evidence type="ECO:0000259" key="10">
    <source>
        <dbReference type="PROSITE" id="PS50178"/>
    </source>
</evidence>
<dbReference type="InterPro" id="IPR000306">
    <property type="entry name" value="Znf_FYVE"/>
</dbReference>
<feature type="region of interest" description="Disordered" evidence="9">
    <location>
        <begin position="1"/>
        <end position="44"/>
    </location>
</feature>
<dbReference type="GO" id="GO:0061952">
    <property type="term" value="P:midbody abscission"/>
    <property type="evidence" value="ECO:0007669"/>
    <property type="project" value="UniProtKB-ARBA"/>
</dbReference>
<keyword evidence="6" id="KW-0862">Zinc</keyword>
<evidence type="ECO:0000256" key="2">
    <source>
        <dbReference type="ARBA" id="ARBA00008755"/>
    </source>
</evidence>
<dbReference type="GO" id="GO:0004722">
    <property type="term" value="F:protein serine/threonine phosphatase activity"/>
    <property type="evidence" value="ECO:0007669"/>
    <property type="project" value="UniProtKB-ARBA"/>
</dbReference>
<dbReference type="GO" id="GO:0004438">
    <property type="term" value="F:phosphatidylinositol-3-phosphate phosphatase activity"/>
    <property type="evidence" value="ECO:0007669"/>
    <property type="project" value="UniProtKB-ARBA"/>
</dbReference>
<dbReference type="InterPro" id="IPR017455">
    <property type="entry name" value="Znf_FYVE-rel"/>
</dbReference>
<dbReference type="GO" id="GO:0060090">
    <property type="term" value="F:molecular adaptor activity"/>
    <property type="evidence" value="ECO:0007669"/>
    <property type="project" value="UniProtKB-ARBA"/>
</dbReference>
<keyword evidence="4" id="KW-0479">Metal-binding</keyword>
<dbReference type="GO" id="GO:0052629">
    <property type="term" value="F:phosphatidylinositol-3,5-bisphosphate 3-phosphatase activity"/>
    <property type="evidence" value="ECO:0007669"/>
    <property type="project" value="UniProtKB-EC"/>
</dbReference>
<reference evidence="11" key="1">
    <citation type="submission" date="2021-09" db="EMBL/GenBank/DDBJ databases">
        <title>The genome of Mauremys mutica provides insights into the evolution of semi-aquatic lifestyle.</title>
        <authorList>
            <person name="Gong S."/>
            <person name="Gao Y."/>
        </authorList>
    </citation>
    <scope>NUCLEOTIDE SEQUENCE</scope>
    <source>
        <strain evidence="11">MM-2020</strain>
        <tissue evidence="11">Muscle</tissue>
    </source>
</reference>
<keyword evidence="12" id="KW-1185">Reference proteome</keyword>
<evidence type="ECO:0000313" key="11">
    <source>
        <dbReference type="EMBL" id="KAH1166791.1"/>
    </source>
</evidence>
<dbReference type="Gene3D" id="3.30.40.10">
    <property type="entry name" value="Zinc/RING finger domain, C3HC4 (zinc finger)"/>
    <property type="match status" value="1"/>
</dbReference>
<dbReference type="InterPro" id="IPR013083">
    <property type="entry name" value="Znf_RING/FYVE/PHD"/>
</dbReference>
<name>A0A9D3WRR7_9SAUR</name>
<comment type="caution">
    <text evidence="11">The sequence shown here is derived from an EMBL/GenBank/DDBJ whole genome shotgun (WGS) entry which is preliminary data.</text>
</comment>
<evidence type="ECO:0000256" key="6">
    <source>
        <dbReference type="ARBA" id="ARBA00022833"/>
    </source>
</evidence>
<dbReference type="InterPro" id="IPR011011">
    <property type="entry name" value="Znf_FYVE_PHD"/>
</dbReference>
<dbReference type="AlphaFoldDB" id="A0A9D3WRR7"/>
<organism evidence="11 12">
    <name type="scientific">Mauremys mutica</name>
    <name type="common">yellowpond turtle</name>
    <dbReference type="NCBI Taxonomy" id="74926"/>
    <lineage>
        <taxon>Eukaryota</taxon>
        <taxon>Metazoa</taxon>
        <taxon>Chordata</taxon>
        <taxon>Craniata</taxon>
        <taxon>Vertebrata</taxon>
        <taxon>Euteleostomi</taxon>
        <taxon>Archelosauria</taxon>
        <taxon>Testudinata</taxon>
        <taxon>Testudines</taxon>
        <taxon>Cryptodira</taxon>
        <taxon>Durocryptodira</taxon>
        <taxon>Testudinoidea</taxon>
        <taxon>Geoemydidae</taxon>
        <taxon>Geoemydinae</taxon>
        <taxon>Mauremys</taxon>
    </lineage>
</organism>
<sequence>MGTSKVGGGGAAGLGLAPPLFPRRAVPAAGPPRESGRRRAWSPGPGVRDRLAMLPAAVRKWLHRPKRSDPRLLSQFFYADERVTRVVMEINGLDVETDPQQYLVLLNQLHLSQAHLLTLIERLMDECIPKERHCRDYLAKFPEELLVDNLGNHVLFAAECLVAGTVLELEEADGLQLRPLAKNLLCSLQLVRKVLREQSLSQASSCSEPVRMALIRFDTLFAEFELSYVASLVSVKSPEELYKQQEIVVLFCETVERALKLGYLSQDMIDGCEPLLMFTIPRLAIISGLLIYPEGPLSLERTPEEMSRVFSPFHSVLKKIRDLLRVLSEEELALLEKILCAAESEGPCSAASPELRGEAAPDTCLPAPWCSPEPAHNCSRHPPACSSGTAANPDAGAPGTATGATQRGMEEAKEPVTPGSDPLPGRPLNVRTRDVDAACTGSASSGPWPPAKAVPPGEPGRAGDPSRDMWLQVHSAVPAGAGHAGSVGPPWDRGQQSWACSAGRGQLALVASVPWEPTLPGGCVETCVQNGWARPSQAQALPLLLPGDSRRPLGQQAGSARGRALHGAVLSVRRAELRSRYHSAQDLIHTLFVCISGVADQLQTNFASDLRSILKTVFHIMTSQPEAPVVTDTGQEEEAGDASRLADCALCSSHGEGNGTRTRQGDGKRGASRLPEWVPDGTCSQCTACQAPFTVLRRRHHCRNCGKIFCSRCSQHTVPLPHYGLLKPVRVCAHCYTTHLPASPQPLSRP</sequence>
<dbReference type="EC" id="3.1.3.95" evidence="3"/>
<dbReference type="GO" id="GO:0019903">
    <property type="term" value="F:protein phosphatase binding"/>
    <property type="evidence" value="ECO:0007669"/>
    <property type="project" value="UniProtKB-ARBA"/>
</dbReference>
<dbReference type="FunFam" id="3.30.40.10:FF:000073">
    <property type="entry name" value="myotubularin-related protein 4 isoform X2"/>
    <property type="match status" value="1"/>
</dbReference>
<evidence type="ECO:0000256" key="7">
    <source>
        <dbReference type="ARBA" id="ARBA00032571"/>
    </source>
</evidence>
<protein>
    <recommendedName>
        <fullName evidence="3">phosphatidylinositol-3,5-bisphosphate 3-phosphatase</fullName>
        <ecNumber evidence="3">3.1.3.95</ecNumber>
    </recommendedName>
    <alternativeName>
        <fullName evidence="7">Phosphatidylinositol-3,5-bisphosphate 3-phosphatase</fullName>
    </alternativeName>
</protein>
<dbReference type="PROSITE" id="PS50178">
    <property type="entry name" value="ZF_FYVE"/>
    <property type="match status" value="1"/>
</dbReference>
<feature type="compositionally biased region" description="Pro residues" evidence="9">
    <location>
        <begin position="447"/>
        <end position="458"/>
    </location>
</feature>
<comment type="similarity">
    <text evidence="2">Belongs to the lst-2 family.</text>
</comment>
<dbReference type="Proteomes" id="UP000827986">
    <property type="component" value="Unassembled WGS sequence"/>
</dbReference>
<dbReference type="SMART" id="SM00064">
    <property type="entry name" value="FYVE"/>
    <property type="match status" value="1"/>
</dbReference>
<evidence type="ECO:0000256" key="3">
    <source>
        <dbReference type="ARBA" id="ARBA00012903"/>
    </source>
</evidence>
<gene>
    <name evidence="11" type="ORF">KIL84_015963</name>
</gene>
<dbReference type="PANTHER" id="PTHR46465:SF4">
    <property type="entry name" value="FYVE-TYPE DOMAIN-CONTAINING PROTEIN"/>
    <property type="match status" value="1"/>
</dbReference>
<comment type="similarity">
    <text evidence="1">Belongs to the protein-tyrosine phosphatase family. Non-receptor class myotubularin subfamily.</text>
</comment>
<dbReference type="InterPro" id="IPR051118">
    <property type="entry name" value="LST-2"/>
</dbReference>
<feature type="region of interest" description="Disordered" evidence="9">
    <location>
        <begin position="376"/>
        <end position="464"/>
    </location>
</feature>
<evidence type="ECO:0000313" key="12">
    <source>
        <dbReference type="Proteomes" id="UP000827986"/>
    </source>
</evidence>
<evidence type="ECO:0000256" key="1">
    <source>
        <dbReference type="ARBA" id="ARBA00007471"/>
    </source>
</evidence>
<dbReference type="InterPro" id="IPR043269">
    <property type="entry name" value="FYVE_LST2"/>
</dbReference>
<dbReference type="CDD" id="cd15731">
    <property type="entry name" value="FYVE_LST2"/>
    <property type="match status" value="1"/>
</dbReference>
<dbReference type="GO" id="GO:0005829">
    <property type="term" value="C:cytosol"/>
    <property type="evidence" value="ECO:0007669"/>
    <property type="project" value="UniProtKB-ARBA"/>
</dbReference>
<evidence type="ECO:0000256" key="9">
    <source>
        <dbReference type="SAM" id="MobiDB-lite"/>
    </source>
</evidence>
<dbReference type="GO" id="GO:0046474">
    <property type="term" value="P:glycerophospholipid biosynthetic process"/>
    <property type="evidence" value="ECO:0007669"/>
    <property type="project" value="UniProtKB-ARBA"/>
</dbReference>
<proteinExistence type="inferred from homology"/>
<keyword evidence="5 8" id="KW-0863">Zinc-finger</keyword>
<dbReference type="SUPFAM" id="SSF57903">
    <property type="entry name" value="FYVE/PHD zinc finger"/>
    <property type="match status" value="1"/>
</dbReference>
<feature type="compositionally biased region" description="Low complexity" evidence="9">
    <location>
        <begin position="388"/>
        <end position="405"/>
    </location>
</feature>
<dbReference type="GO" id="GO:0008270">
    <property type="term" value="F:zinc ion binding"/>
    <property type="evidence" value="ECO:0007669"/>
    <property type="project" value="UniProtKB-KW"/>
</dbReference>